<dbReference type="Gene3D" id="3.90.70.10">
    <property type="entry name" value="Cysteine proteinases"/>
    <property type="match status" value="1"/>
</dbReference>
<name>A0ABX8UXP8_9BURK</name>
<gene>
    <name evidence="2" type="ORF">KZJ38_32055</name>
</gene>
<dbReference type="Pfam" id="PF03412">
    <property type="entry name" value="Peptidase_C39"/>
    <property type="match status" value="1"/>
</dbReference>
<evidence type="ECO:0000259" key="1">
    <source>
        <dbReference type="Pfam" id="PF03412"/>
    </source>
</evidence>
<reference evidence="2 3" key="1">
    <citation type="submission" date="2021-07" db="EMBL/GenBank/DDBJ databases">
        <title>Paraburkholderia edwinii protects Aspergillus sp. from phenazines by acting as a toxin sponge.</title>
        <authorList>
            <person name="Dahlstrom K.M."/>
            <person name="Newman D.K."/>
        </authorList>
    </citation>
    <scope>NUCLEOTIDE SEQUENCE [LARGE SCALE GENOMIC DNA]</scope>
    <source>
        <strain evidence="2 3">Pe01</strain>
    </source>
</reference>
<evidence type="ECO:0000313" key="3">
    <source>
        <dbReference type="Proteomes" id="UP000826462"/>
    </source>
</evidence>
<accession>A0ABX8UXP8</accession>
<sequence length="141" mass="15575">MHSQGIHLTACGNACMNMLCDFYSKPDQIKPLPSIIAQPTGMTTDHIIAEMTSRGFIPSSVPLSHSTRQGGLTADALREVLQRSGPLLASTPTHFFVIRAISGNTVHINDPLWFKSQYTIDELNRILDLTDPDVLLKFRAQ</sequence>
<dbReference type="EMBL" id="CP080096">
    <property type="protein sequence ID" value="QYD71633.1"/>
    <property type="molecule type" value="Genomic_DNA"/>
</dbReference>
<evidence type="ECO:0000313" key="2">
    <source>
        <dbReference type="EMBL" id="QYD71633.1"/>
    </source>
</evidence>
<feature type="domain" description="Peptidase C39" evidence="1">
    <location>
        <begin position="10"/>
        <end position="124"/>
    </location>
</feature>
<protein>
    <recommendedName>
        <fullName evidence="1">Peptidase C39 domain-containing protein</fullName>
    </recommendedName>
</protein>
<organism evidence="2 3">
    <name type="scientific">Paraburkholderia edwinii</name>
    <dbReference type="NCBI Taxonomy" id="2861782"/>
    <lineage>
        <taxon>Bacteria</taxon>
        <taxon>Pseudomonadati</taxon>
        <taxon>Pseudomonadota</taxon>
        <taxon>Betaproteobacteria</taxon>
        <taxon>Burkholderiales</taxon>
        <taxon>Burkholderiaceae</taxon>
        <taxon>Paraburkholderia</taxon>
    </lineage>
</organism>
<keyword evidence="3" id="KW-1185">Reference proteome</keyword>
<proteinExistence type="predicted"/>
<dbReference type="Proteomes" id="UP000826462">
    <property type="component" value="Chromosome 2"/>
</dbReference>
<dbReference type="InterPro" id="IPR005074">
    <property type="entry name" value="Peptidase_C39"/>
</dbReference>